<dbReference type="PANTHER" id="PTHR35864">
    <property type="entry name" value="ZINC METALLOPROTEASE MJ0611-RELATED"/>
    <property type="match status" value="1"/>
</dbReference>
<evidence type="ECO:0000256" key="13">
    <source>
        <dbReference type="SAM" id="Phobius"/>
    </source>
</evidence>
<feature type="transmembrane region" description="Helical" evidence="13">
    <location>
        <begin position="100"/>
        <end position="123"/>
    </location>
</feature>
<dbReference type="InterPro" id="IPR044537">
    <property type="entry name" value="Rip2-like"/>
</dbReference>
<evidence type="ECO:0000256" key="11">
    <source>
        <dbReference type="ARBA" id="ARBA00023049"/>
    </source>
</evidence>
<evidence type="ECO:0000256" key="4">
    <source>
        <dbReference type="ARBA" id="ARBA00022475"/>
    </source>
</evidence>
<dbReference type="EMBL" id="JAAGBB010000054">
    <property type="protein sequence ID" value="MBR0668358.1"/>
    <property type="molecule type" value="Genomic_DNA"/>
</dbReference>
<evidence type="ECO:0000259" key="14">
    <source>
        <dbReference type="Pfam" id="PF02163"/>
    </source>
</evidence>
<keyword evidence="12 13" id="KW-0472">Membrane</keyword>
<dbReference type="Pfam" id="PF02163">
    <property type="entry name" value="Peptidase_M50"/>
    <property type="match status" value="1"/>
</dbReference>
<keyword evidence="11" id="KW-0482">Metalloprotease</keyword>
<comment type="caution">
    <text evidence="15">The sequence shown here is derived from an EMBL/GenBank/DDBJ whole genome shotgun (WGS) entry which is preliminary data.</text>
</comment>
<keyword evidence="8" id="KW-0378">Hydrolase</keyword>
<evidence type="ECO:0000256" key="3">
    <source>
        <dbReference type="ARBA" id="ARBA00007931"/>
    </source>
</evidence>
<comment type="subcellular location">
    <subcellularLocation>
        <location evidence="2">Cell membrane</location>
        <topology evidence="2">Multi-pass membrane protein</topology>
    </subcellularLocation>
</comment>
<keyword evidence="5 15" id="KW-0645">Protease</keyword>
<evidence type="ECO:0000256" key="8">
    <source>
        <dbReference type="ARBA" id="ARBA00022801"/>
    </source>
</evidence>
<dbReference type="GO" id="GO:0006508">
    <property type="term" value="P:proteolysis"/>
    <property type="evidence" value="ECO:0007669"/>
    <property type="project" value="UniProtKB-KW"/>
</dbReference>
<accession>A0ABS5F716</accession>
<dbReference type="GO" id="GO:0008233">
    <property type="term" value="F:peptidase activity"/>
    <property type="evidence" value="ECO:0007669"/>
    <property type="project" value="UniProtKB-KW"/>
</dbReference>
<comment type="cofactor">
    <cofactor evidence="1">
        <name>Zn(2+)</name>
        <dbReference type="ChEBI" id="CHEBI:29105"/>
    </cofactor>
</comment>
<evidence type="ECO:0000313" key="15">
    <source>
        <dbReference type="EMBL" id="MBR0668358.1"/>
    </source>
</evidence>
<keyword evidence="7" id="KW-0479">Metal-binding</keyword>
<evidence type="ECO:0000256" key="9">
    <source>
        <dbReference type="ARBA" id="ARBA00022833"/>
    </source>
</evidence>
<keyword evidence="9" id="KW-0862">Zinc</keyword>
<evidence type="ECO:0000256" key="10">
    <source>
        <dbReference type="ARBA" id="ARBA00022989"/>
    </source>
</evidence>
<comment type="similarity">
    <text evidence="3">Belongs to the peptidase M50B family.</text>
</comment>
<keyword evidence="4" id="KW-1003">Cell membrane</keyword>
<sequence length="236" mass="24991">MPGWMPELAAAIFAAVFAITLHEAAHGYAARALGDDTAERAGRISLNPLRHVDPVGTLLLPGIMVIGQLLATGSVQAMFGWAKPVPVDFWKLRHPRRDMMLVAAAGPAMNFALAILAGLAAHAVDAADGLLGDAGGEFLLRLCALSILSNLVLGMFNLIPLPPLDGGRILVGLLPRGPAMAVARLERYGILIVLVFLFLLPMALPAWNPMGWFVRNLVLPAFQFVLLLTGHGSGEG</sequence>
<dbReference type="PANTHER" id="PTHR35864:SF1">
    <property type="entry name" value="ZINC METALLOPROTEASE YWHC-RELATED"/>
    <property type="match status" value="1"/>
</dbReference>
<keyword evidence="16" id="KW-1185">Reference proteome</keyword>
<evidence type="ECO:0000256" key="12">
    <source>
        <dbReference type="ARBA" id="ARBA00023136"/>
    </source>
</evidence>
<keyword evidence="10 13" id="KW-1133">Transmembrane helix</keyword>
<dbReference type="InterPro" id="IPR008915">
    <property type="entry name" value="Peptidase_M50"/>
</dbReference>
<evidence type="ECO:0000256" key="6">
    <source>
        <dbReference type="ARBA" id="ARBA00022692"/>
    </source>
</evidence>
<protein>
    <submittedName>
        <fullName evidence="15">Site-2 protease family protein</fullName>
    </submittedName>
</protein>
<feature type="transmembrane region" description="Helical" evidence="13">
    <location>
        <begin position="58"/>
        <end position="79"/>
    </location>
</feature>
<evidence type="ECO:0000256" key="1">
    <source>
        <dbReference type="ARBA" id="ARBA00001947"/>
    </source>
</evidence>
<organism evidence="15 16">
    <name type="scientific">Plastoroseomonas hellenica</name>
    <dbReference type="NCBI Taxonomy" id="2687306"/>
    <lineage>
        <taxon>Bacteria</taxon>
        <taxon>Pseudomonadati</taxon>
        <taxon>Pseudomonadota</taxon>
        <taxon>Alphaproteobacteria</taxon>
        <taxon>Acetobacterales</taxon>
        <taxon>Acetobacteraceae</taxon>
        <taxon>Plastoroseomonas</taxon>
    </lineage>
</organism>
<gene>
    <name evidence="15" type="ORF">GXW71_28660</name>
</gene>
<dbReference type="InterPro" id="IPR052348">
    <property type="entry name" value="Metallopeptidase_M50B"/>
</dbReference>
<evidence type="ECO:0000256" key="2">
    <source>
        <dbReference type="ARBA" id="ARBA00004651"/>
    </source>
</evidence>
<evidence type="ECO:0000313" key="16">
    <source>
        <dbReference type="Proteomes" id="UP001196870"/>
    </source>
</evidence>
<name>A0ABS5F716_9PROT</name>
<dbReference type="CDD" id="cd06158">
    <property type="entry name" value="S2P-M50_like_1"/>
    <property type="match status" value="1"/>
</dbReference>
<evidence type="ECO:0000256" key="5">
    <source>
        <dbReference type="ARBA" id="ARBA00022670"/>
    </source>
</evidence>
<feature type="transmembrane region" description="Helical" evidence="13">
    <location>
        <begin position="138"/>
        <end position="159"/>
    </location>
</feature>
<evidence type="ECO:0000256" key="7">
    <source>
        <dbReference type="ARBA" id="ARBA00022723"/>
    </source>
</evidence>
<feature type="transmembrane region" description="Helical" evidence="13">
    <location>
        <begin position="188"/>
        <end position="207"/>
    </location>
</feature>
<feature type="domain" description="Peptidase M50" evidence="14">
    <location>
        <begin position="141"/>
        <end position="199"/>
    </location>
</feature>
<proteinExistence type="inferred from homology"/>
<reference evidence="16" key="1">
    <citation type="journal article" date="2021" name="Syst. Appl. Microbiol.">
        <title>Roseomonas hellenica sp. nov., isolated from roots of wild-growing Alkanna tinctoria.</title>
        <authorList>
            <person name="Rat A."/>
            <person name="Naranjo H.D."/>
            <person name="Lebbe L."/>
            <person name="Cnockaert M."/>
            <person name="Krigas N."/>
            <person name="Grigoriadou K."/>
            <person name="Maloupa E."/>
            <person name="Willems A."/>
        </authorList>
    </citation>
    <scope>NUCLEOTIDE SEQUENCE [LARGE SCALE GENOMIC DNA]</scope>
    <source>
        <strain evidence="16">LMG 31523</strain>
    </source>
</reference>
<dbReference type="Proteomes" id="UP001196870">
    <property type="component" value="Unassembled WGS sequence"/>
</dbReference>
<keyword evidence="6 13" id="KW-0812">Transmembrane</keyword>